<accession>A0A6A1VK82</accession>
<dbReference type="EMBL" id="RXIC02000022">
    <property type="protein sequence ID" value="KAB1216269.1"/>
    <property type="molecule type" value="Genomic_DNA"/>
</dbReference>
<dbReference type="SUPFAM" id="SSF56112">
    <property type="entry name" value="Protein kinase-like (PK-like)"/>
    <property type="match status" value="1"/>
</dbReference>
<dbReference type="AlphaFoldDB" id="A0A6A1VK82"/>
<keyword evidence="1" id="KW-0547">Nucleotide-binding</keyword>
<dbReference type="OrthoDB" id="25592at2759"/>
<dbReference type="InterPro" id="IPR000719">
    <property type="entry name" value="Prot_kinase_dom"/>
</dbReference>
<dbReference type="PANTHER" id="PTHR48011:SF51">
    <property type="entry name" value="PROTEIN KINASE SUPERFAMILY PROTEIN"/>
    <property type="match status" value="1"/>
</dbReference>
<feature type="binding site" evidence="1">
    <location>
        <position position="33"/>
    </location>
    <ligand>
        <name>ATP</name>
        <dbReference type="ChEBI" id="CHEBI:30616"/>
    </ligand>
</feature>
<dbReference type="GO" id="GO:0004672">
    <property type="term" value="F:protein kinase activity"/>
    <property type="evidence" value="ECO:0007669"/>
    <property type="project" value="InterPro"/>
</dbReference>
<evidence type="ECO:0000313" key="6">
    <source>
        <dbReference type="Proteomes" id="UP000516437"/>
    </source>
</evidence>
<gene>
    <name evidence="4" type="ORF">CJ030_MR4G026687</name>
    <name evidence="5" type="ORF">CJ030_MR4G026688</name>
    <name evidence="3" type="ORF">CJ030_MR5G025006</name>
</gene>
<keyword evidence="3" id="KW-0808">Transferase</keyword>
<dbReference type="Proteomes" id="UP000516437">
    <property type="component" value="Chromosome 5"/>
</dbReference>
<dbReference type="PROSITE" id="PS50011">
    <property type="entry name" value="PROTEIN_KINASE_DOM"/>
    <property type="match status" value="1"/>
</dbReference>
<dbReference type="Pfam" id="PF00069">
    <property type="entry name" value="Pkinase"/>
    <property type="match status" value="1"/>
</dbReference>
<dbReference type="InterPro" id="IPR011009">
    <property type="entry name" value="Kinase-like_dom_sf"/>
</dbReference>
<name>A0A6A1VK82_9ROSI</name>
<organism evidence="3 6">
    <name type="scientific">Morella rubra</name>
    <name type="common">Chinese bayberry</name>
    <dbReference type="NCBI Taxonomy" id="262757"/>
    <lineage>
        <taxon>Eukaryota</taxon>
        <taxon>Viridiplantae</taxon>
        <taxon>Streptophyta</taxon>
        <taxon>Embryophyta</taxon>
        <taxon>Tracheophyta</taxon>
        <taxon>Spermatophyta</taxon>
        <taxon>Magnoliopsida</taxon>
        <taxon>eudicotyledons</taxon>
        <taxon>Gunneridae</taxon>
        <taxon>Pentapetalae</taxon>
        <taxon>rosids</taxon>
        <taxon>fabids</taxon>
        <taxon>Fagales</taxon>
        <taxon>Myricaceae</taxon>
        <taxon>Morella</taxon>
    </lineage>
</organism>
<comment type="caution">
    <text evidence="3">The sequence shown here is derived from an EMBL/GenBank/DDBJ whole genome shotgun (WGS) entry which is preliminary data.</text>
</comment>
<evidence type="ECO:0000259" key="2">
    <source>
        <dbReference type="PROSITE" id="PS50011"/>
    </source>
</evidence>
<dbReference type="Proteomes" id="UP000516437">
    <property type="component" value="Chromosome 4"/>
</dbReference>
<dbReference type="InterPro" id="IPR017441">
    <property type="entry name" value="Protein_kinase_ATP_BS"/>
</dbReference>
<dbReference type="Gene3D" id="1.10.510.10">
    <property type="entry name" value="Transferase(Phosphotransferase) domain 1"/>
    <property type="match status" value="1"/>
</dbReference>
<dbReference type="GO" id="GO:0007165">
    <property type="term" value="P:signal transduction"/>
    <property type="evidence" value="ECO:0007669"/>
    <property type="project" value="TreeGrafter"/>
</dbReference>
<evidence type="ECO:0000313" key="5">
    <source>
        <dbReference type="EMBL" id="KAB1216270.1"/>
    </source>
</evidence>
<evidence type="ECO:0000313" key="4">
    <source>
        <dbReference type="EMBL" id="KAB1216269.1"/>
    </source>
</evidence>
<evidence type="ECO:0000256" key="1">
    <source>
        <dbReference type="PROSITE-ProRule" id="PRU10141"/>
    </source>
</evidence>
<keyword evidence="3" id="KW-0418">Kinase</keyword>
<dbReference type="PANTHER" id="PTHR48011">
    <property type="entry name" value="CCR4-NOT TRANSCRIPTIONAL COMPLEX SUBUNIT CAF120-RELATED"/>
    <property type="match status" value="1"/>
</dbReference>
<dbReference type="PROSITE" id="PS00107">
    <property type="entry name" value="PROTEIN_KINASE_ATP"/>
    <property type="match status" value="1"/>
</dbReference>
<reference evidence="3" key="3">
    <citation type="submission" date="2019-09" db="EMBL/GenBank/DDBJ databases">
        <authorList>
            <person name="Gao Z."/>
        </authorList>
    </citation>
    <scope>NUCLEOTIDE SEQUENCE</scope>
    <source>
        <tissue evidence="3">Leaves</tissue>
    </source>
</reference>
<feature type="domain" description="Protein kinase" evidence="2">
    <location>
        <begin position="3"/>
        <end position="128"/>
    </location>
</feature>
<reference evidence="3" key="1">
    <citation type="submission" date="2018-07" db="EMBL/GenBank/DDBJ databases">
        <authorList>
            <person name="Gao Z.-S."/>
            <person name="Jia H.-M."/>
            <person name="Jia H.-J."/>
            <person name="Cai Q.-L."/>
            <person name="Wang Y."/>
            <person name="Zhao H.-B."/>
        </authorList>
    </citation>
    <scope>NUCLEOTIDE SEQUENCE</scope>
    <source>
        <tissue evidence="3">Leaves</tissue>
    </source>
</reference>
<evidence type="ECO:0000313" key="3">
    <source>
        <dbReference type="EMBL" id="KAB1212238.1"/>
    </source>
</evidence>
<dbReference type="GO" id="GO:0005524">
    <property type="term" value="F:ATP binding"/>
    <property type="evidence" value="ECO:0007669"/>
    <property type="project" value="UniProtKB-UniRule"/>
</dbReference>
<proteinExistence type="predicted"/>
<keyword evidence="6" id="KW-1185">Reference proteome</keyword>
<reference evidence="3 6" key="2">
    <citation type="journal article" date="2019" name="Plant Biotechnol. J.">
        <title>The red bayberry genome and genetic basis of sex determination.</title>
        <authorList>
            <person name="Jia H.M."/>
            <person name="Jia H.J."/>
            <person name="Cai Q.L."/>
            <person name="Wang Y."/>
            <person name="Zhao H.B."/>
            <person name="Yang W.F."/>
            <person name="Wang G.Y."/>
            <person name="Li Y.H."/>
            <person name="Zhan D.L."/>
            <person name="Shen Y.T."/>
            <person name="Niu Q.F."/>
            <person name="Chang L."/>
            <person name="Qiu J."/>
            <person name="Zhao L."/>
            <person name="Xie H.B."/>
            <person name="Fu W.Y."/>
            <person name="Jin J."/>
            <person name="Li X.W."/>
            <person name="Jiao Y."/>
            <person name="Zhou C.C."/>
            <person name="Tu T."/>
            <person name="Chai C.Y."/>
            <person name="Gao J.L."/>
            <person name="Fan L.J."/>
            <person name="van de Weg E."/>
            <person name="Wang J.Y."/>
            <person name="Gao Z.S."/>
        </authorList>
    </citation>
    <scope>NUCLEOTIDE SEQUENCE [LARGE SCALE GENOMIC DNA]</scope>
    <source>
        <tissue evidence="3">Leaves</tissue>
    </source>
</reference>
<dbReference type="EMBL" id="RXIC02000022">
    <property type="protein sequence ID" value="KAB1216270.1"/>
    <property type="molecule type" value="Genomic_DNA"/>
</dbReference>
<protein>
    <submittedName>
        <fullName evidence="3">MAP kinase kinase kinase SSK2</fullName>
    </submittedName>
</protein>
<keyword evidence="1" id="KW-0067">ATP-binding</keyword>
<dbReference type="InterPro" id="IPR052751">
    <property type="entry name" value="Plant_MAPKKK"/>
</dbReference>
<sequence length="128" mass="14214">MALIMWRVLGKGTYGTVFLVASTDLDAPPIAVKSCLLHRSSSLRGLPRIVQWFGSTTSIKNGVQYYDLLLKYAAGGTLADVIQKGKGLQEEDVRCYTRMILRGLCSMHSFGMVDCDLKTSNTHITQRR</sequence>
<dbReference type="EMBL" id="RXIC02000023">
    <property type="protein sequence ID" value="KAB1212238.1"/>
    <property type="molecule type" value="Genomic_DNA"/>
</dbReference>